<feature type="signal peptide" evidence="2">
    <location>
        <begin position="1"/>
        <end position="17"/>
    </location>
</feature>
<feature type="transmembrane region" description="Helical" evidence="1">
    <location>
        <begin position="353"/>
        <end position="375"/>
    </location>
</feature>
<accession>A0A8J6HAU9</accession>
<organism evidence="3 4">
    <name type="scientific">Tenebrio molitor</name>
    <name type="common">Yellow mealworm beetle</name>
    <dbReference type="NCBI Taxonomy" id="7067"/>
    <lineage>
        <taxon>Eukaryota</taxon>
        <taxon>Metazoa</taxon>
        <taxon>Ecdysozoa</taxon>
        <taxon>Arthropoda</taxon>
        <taxon>Hexapoda</taxon>
        <taxon>Insecta</taxon>
        <taxon>Pterygota</taxon>
        <taxon>Neoptera</taxon>
        <taxon>Endopterygota</taxon>
        <taxon>Coleoptera</taxon>
        <taxon>Polyphaga</taxon>
        <taxon>Cucujiformia</taxon>
        <taxon>Tenebrionidae</taxon>
        <taxon>Tenebrio</taxon>
    </lineage>
</organism>
<evidence type="ECO:0000256" key="1">
    <source>
        <dbReference type="SAM" id="Phobius"/>
    </source>
</evidence>
<dbReference type="AlphaFoldDB" id="A0A8J6HAU9"/>
<sequence>MWLLLHLALLLPIITTALPTHLAKSASVSASFEDGGSPLVSFDNGNVGVNFLGYRASAGLGGLLTGSAADGGLHAEAGTPFGQSAGAGLGGAVDAGGRAAGGLYAGASAGGGVGAGAGLGGISGASGSVGGSYAGASSGSVETHVTKIAHKAPVVASGHISAEVAAPVVHHKEVEIIAEQPKSQTTYIERTVIPNYVEKKIQVPSYVEKTIRVPTTVEKTIRVPAEPTVIEKTVEAPASAAVNVRGSFSGEVAAPETITYVQKTKVHGHHRPHVHSRIHYKNIVIATKDVDFVFAEVMAVAVTAEAVSVVMEEDLVAVLADSDMAEATEVAMEVVEAEAPQEATPQQSERLQILNFITTYLIAKYLLVIISMGVAKGGARWARPTPESFWPTPE</sequence>
<keyword evidence="1" id="KW-0472">Membrane</keyword>
<dbReference type="EMBL" id="JABDTM020027016">
    <property type="protein sequence ID" value="KAH0811138.1"/>
    <property type="molecule type" value="Genomic_DNA"/>
</dbReference>
<reference evidence="3" key="1">
    <citation type="journal article" date="2020" name="J Insects Food Feed">
        <title>The yellow mealworm (Tenebrio molitor) genome: a resource for the emerging insects as food and feed industry.</title>
        <authorList>
            <person name="Eriksson T."/>
            <person name="Andere A."/>
            <person name="Kelstrup H."/>
            <person name="Emery V."/>
            <person name="Picard C."/>
        </authorList>
    </citation>
    <scope>NUCLEOTIDE SEQUENCE</scope>
    <source>
        <strain evidence="3">Stoneville</strain>
        <tissue evidence="3">Whole head</tissue>
    </source>
</reference>
<evidence type="ECO:0000256" key="2">
    <source>
        <dbReference type="SAM" id="SignalP"/>
    </source>
</evidence>
<gene>
    <name evidence="3" type="ORF">GEV33_011655</name>
</gene>
<proteinExistence type="predicted"/>
<keyword evidence="2" id="KW-0732">Signal</keyword>
<keyword evidence="1" id="KW-0812">Transmembrane</keyword>
<keyword evidence="1" id="KW-1133">Transmembrane helix</keyword>
<feature type="chain" id="PRO_5035271566" evidence="2">
    <location>
        <begin position="18"/>
        <end position="394"/>
    </location>
</feature>
<name>A0A8J6HAU9_TENMO</name>
<comment type="caution">
    <text evidence="3">The sequence shown here is derived from an EMBL/GenBank/DDBJ whole genome shotgun (WGS) entry which is preliminary data.</text>
</comment>
<reference evidence="3" key="2">
    <citation type="submission" date="2021-08" db="EMBL/GenBank/DDBJ databases">
        <authorList>
            <person name="Eriksson T."/>
        </authorList>
    </citation>
    <scope>NUCLEOTIDE SEQUENCE</scope>
    <source>
        <strain evidence="3">Stoneville</strain>
        <tissue evidence="3">Whole head</tissue>
    </source>
</reference>
<evidence type="ECO:0000313" key="3">
    <source>
        <dbReference type="EMBL" id="KAH0811138.1"/>
    </source>
</evidence>
<protein>
    <submittedName>
        <fullName evidence="3">Uncharacterized protein</fullName>
    </submittedName>
</protein>
<evidence type="ECO:0000313" key="4">
    <source>
        <dbReference type="Proteomes" id="UP000719412"/>
    </source>
</evidence>
<keyword evidence="4" id="KW-1185">Reference proteome</keyword>
<dbReference type="Proteomes" id="UP000719412">
    <property type="component" value="Unassembled WGS sequence"/>
</dbReference>